<evidence type="ECO:0000313" key="3">
    <source>
        <dbReference type="Proteomes" id="UP000281553"/>
    </source>
</evidence>
<proteinExistence type="predicted"/>
<evidence type="ECO:0000313" key="2">
    <source>
        <dbReference type="EMBL" id="VDN41396.1"/>
    </source>
</evidence>
<gene>
    <name evidence="2" type="ORF">DILT_LOCUS18536</name>
</gene>
<dbReference type="EMBL" id="UYRU01101275">
    <property type="protein sequence ID" value="VDN41396.1"/>
    <property type="molecule type" value="Genomic_DNA"/>
</dbReference>
<sequence>MSVDSDVTVEEKEKEEVALPDVAATTTSVTELENSATSAHMSVDSPVTEEEEKPKEVTASSVDELGVSGKCLCRFWKC</sequence>
<dbReference type="Proteomes" id="UP000281553">
    <property type="component" value="Unassembled WGS sequence"/>
</dbReference>
<organism evidence="2 3">
    <name type="scientific">Dibothriocephalus latus</name>
    <name type="common">Fish tapeworm</name>
    <name type="synonym">Diphyllobothrium latum</name>
    <dbReference type="NCBI Taxonomy" id="60516"/>
    <lineage>
        <taxon>Eukaryota</taxon>
        <taxon>Metazoa</taxon>
        <taxon>Spiralia</taxon>
        <taxon>Lophotrochozoa</taxon>
        <taxon>Platyhelminthes</taxon>
        <taxon>Cestoda</taxon>
        <taxon>Eucestoda</taxon>
        <taxon>Diphyllobothriidea</taxon>
        <taxon>Diphyllobothriidae</taxon>
        <taxon>Dibothriocephalus</taxon>
    </lineage>
</organism>
<evidence type="ECO:0000256" key="1">
    <source>
        <dbReference type="SAM" id="MobiDB-lite"/>
    </source>
</evidence>
<keyword evidence="3" id="KW-1185">Reference proteome</keyword>
<reference evidence="2 3" key="1">
    <citation type="submission" date="2018-11" db="EMBL/GenBank/DDBJ databases">
        <authorList>
            <consortium name="Pathogen Informatics"/>
        </authorList>
    </citation>
    <scope>NUCLEOTIDE SEQUENCE [LARGE SCALE GENOMIC DNA]</scope>
</reference>
<dbReference type="AlphaFoldDB" id="A0A3P7RE58"/>
<feature type="compositionally biased region" description="Polar residues" evidence="1">
    <location>
        <begin position="24"/>
        <end position="40"/>
    </location>
</feature>
<name>A0A3P7RE58_DIBLA</name>
<protein>
    <submittedName>
        <fullName evidence="2">Uncharacterized protein</fullName>
    </submittedName>
</protein>
<feature type="region of interest" description="Disordered" evidence="1">
    <location>
        <begin position="24"/>
        <end position="60"/>
    </location>
</feature>
<accession>A0A3P7RE58</accession>